<keyword evidence="3" id="KW-0418">Kinase</keyword>
<gene>
    <name evidence="3" type="ORF">GXW98_02340</name>
</gene>
<organism evidence="3 4">
    <name type="scientific">Bifidobacterium crudilactis</name>
    <dbReference type="NCBI Taxonomy" id="327277"/>
    <lineage>
        <taxon>Bacteria</taxon>
        <taxon>Bacillati</taxon>
        <taxon>Actinomycetota</taxon>
        <taxon>Actinomycetes</taxon>
        <taxon>Bifidobacteriales</taxon>
        <taxon>Bifidobacteriaceae</taxon>
        <taxon>Bifidobacterium</taxon>
    </lineage>
</organism>
<dbReference type="SUPFAM" id="SSF52540">
    <property type="entry name" value="P-loop containing nucleoside triphosphate hydrolases"/>
    <property type="match status" value="1"/>
</dbReference>
<feature type="compositionally biased region" description="Basic and acidic residues" evidence="1">
    <location>
        <begin position="10"/>
        <end position="21"/>
    </location>
</feature>
<feature type="domain" description="Polyphosphate kinase-2-related" evidence="2">
    <location>
        <begin position="107"/>
        <end position="320"/>
    </location>
</feature>
<reference evidence="3" key="1">
    <citation type="journal article" date="2020" name="Biotechnol. Biofuels">
        <title>New insights from the biogas microbiome by comprehensive genome-resolved metagenomics of nearly 1600 species originating from multiple anaerobic digesters.</title>
        <authorList>
            <person name="Campanaro S."/>
            <person name="Treu L."/>
            <person name="Rodriguez-R L.M."/>
            <person name="Kovalovszki A."/>
            <person name="Ziels R.M."/>
            <person name="Maus I."/>
            <person name="Zhu X."/>
            <person name="Kougias P.G."/>
            <person name="Basile A."/>
            <person name="Luo G."/>
            <person name="Schluter A."/>
            <person name="Konstantinidis K.T."/>
            <person name="Angelidaki I."/>
        </authorList>
    </citation>
    <scope>NUCLEOTIDE SEQUENCE</scope>
    <source>
        <strain evidence="3">AS01afH2WH_6</strain>
    </source>
</reference>
<proteinExistence type="predicted"/>
<accession>A0A971CYD9</accession>
<sequence length="344" mass="40177">MVGRVHHMTKHQENRSADRERTDHLLQEVDEQEHARRTGNLHHQAQVQLHSMVKRSKELSSIWKGDPEELLRFRRGMRLTEIDTSSTPGFPGNKADGRRFIDLSSEDLMSLQHLLYANGAVGSKRRLLLILQGMDASGKGGIVKHVFSQVNPMGIHYHGFGAPTALELQHDFLWRVRRELPKAGWMAVFDRSQYEDIVMPRIFGTYPESVWRGRYQTVRDFEQHLVNDGCEVIKVFLATSKEAQRKRFLKRLDDPTKHWKFAESDLDARDRWPEYMDAWQEVFEETSTPDAPWYVVPADRRWYSRAVVSELLRSRLQGMQLQWPKASFDLNEARRRLKAESSEA</sequence>
<reference evidence="3" key="2">
    <citation type="submission" date="2020-01" db="EMBL/GenBank/DDBJ databases">
        <authorList>
            <person name="Campanaro S."/>
        </authorList>
    </citation>
    <scope>NUCLEOTIDE SEQUENCE</scope>
    <source>
        <strain evidence="3">AS01afH2WH_6</strain>
    </source>
</reference>
<dbReference type="NCBIfam" id="TIGR03709">
    <property type="entry name" value="PPK2_rel_1"/>
    <property type="match status" value="1"/>
</dbReference>
<dbReference type="EMBL" id="JAAXZR010000009">
    <property type="protein sequence ID" value="NLT79111.1"/>
    <property type="molecule type" value="Genomic_DNA"/>
</dbReference>
<dbReference type="Pfam" id="PF03976">
    <property type="entry name" value="PPK2"/>
    <property type="match status" value="1"/>
</dbReference>
<dbReference type="InterPro" id="IPR027417">
    <property type="entry name" value="P-loop_NTPase"/>
</dbReference>
<dbReference type="InterPro" id="IPR022300">
    <property type="entry name" value="PPK2-rel_1"/>
</dbReference>
<keyword evidence="3" id="KW-0808">Transferase</keyword>
<comment type="caution">
    <text evidence="3">The sequence shown here is derived from an EMBL/GenBank/DDBJ whole genome shotgun (WGS) entry which is preliminary data.</text>
</comment>
<feature type="region of interest" description="Disordered" evidence="1">
    <location>
        <begin position="1"/>
        <end position="21"/>
    </location>
</feature>
<dbReference type="GO" id="GO:0016776">
    <property type="term" value="F:phosphotransferase activity, phosphate group as acceptor"/>
    <property type="evidence" value="ECO:0007669"/>
    <property type="project" value="InterPro"/>
</dbReference>
<dbReference type="Gene3D" id="3.40.50.300">
    <property type="entry name" value="P-loop containing nucleotide triphosphate hydrolases"/>
    <property type="match status" value="1"/>
</dbReference>
<dbReference type="GO" id="GO:0006797">
    <property type="term" value="P:polyphosphate metabolic process"/>
    <property type="evidence" value="ECO:0007669"/>
    <property type="project" value="InterPro"/>
</dbReference>
<protein>
    <submittedName>
        <fullName evidence="3">Polyphosphate kinase 2 family protein</fullName>
    </submittedName>
</protein>
<name>A0A971CYD9_9BIFI</name>
<dbReference type="AlphaFoldDB" id="A0A971CYD9"/>
<evidence type="ECO:0000313" key="4">
    <source>
        <dbReference type="Proteomes" id="UP000767327"/>
    </source>
</evidence>
<dbReference type="InterPro" id="IPR022488">
    <property type="entry name" value="PPK2-related"/>
</dbReference>
<evidence type="ECO:0000313" key="3">
    <source>
        <dbReference type="EMBL" id="NLT79111.1"/>
    </source>
</evidence>
<evidence type="ECO:0000256" key="1">
    <source>
        <dbReference type="SAM" id="MobiDB-lite"/>
    </source>
</evidence>
<dbReference type="Proteomes" id="UP000767327">
    <property type="component" value="Unassembled WGS sequence"/>
</dbReference>
<dbReference type="GO" id="GO:0016301">
    <property type="term" value="F:kinase activity"/>
    <property type="evidence" value="ECO:0007669"/>
    <property type="project" value="UniProtKB-KW"/>
</dbReference>
<dbReference type="PANTHER" id="PTHR34383:SF3">
    <property type="entry name" value="POLYPHOSPHATE:AMP PHOSPHOTRANSFERASE"/>
    <property type="match status" value="1"/>
</dbReference>
<dbReference type="PANTHER" id="PTHR34383">
    <property type="entry name" value="POLYPHOSPHATE:AMP PHOSPHOTRANSFERASE-RELATED"/>
    <property type="match status" value="1"/>
</dbReference>
<evidence type="ECO:0000259" key="2">
    <source>
        <dbReference type="Pfam" id="PF03976"/>
    </source>
</evidence>